<dbReference type="InterPro" id="IPR036960">
    <property type="entry name" value="T-box_sf"/>
</dbReference>
<proteinExistence type="predicted"/>
<reference evidence="7" key="2">
    <citation type="submission" date="2021-09" db="EMBL/GenBank/DDBJ databases">
        <authorList>
            <person name="Jia N."/>
            <person name="Wang J."/>
            <person name="Shi W."/>
            <person name="Du L."/>
            <person name="Sun Y."/>
            <person name="Zhan W."/>
            <person name="Jiang J."/>
            <person name="Wang Q."/>
            <person name="Zhang B."/>
            <person name="Ji P."/>
            <person name="Sakyi L.B."/>
            <person name="Cui X."/>
            <person name="Yuan T."/>
            <person name="Jiang B."/>
            <person name="Yang W."/>
            <person name="Lam T.T.-Y."/>
            <person name="Chang Q."/>
            <person name="Ding S."/>
            <person name="Wang X."/>
            <person name="Zhu J."/>
            <person name="Ruan X."/>
            <person name="Zhao L."/>
            <person name="Wei J."/>
            <person name="Que T."/>
            <person name="Du C."/>
            <person name="Cheng J."/>
            <person name="Dai P."/>
            <person name="Han X."/>
            <person name="Huang E."/>
            <person name="Gao Y."/>
            <person name="Liu J."/>
            <person name="Shao H."/>
            <person name="Ye R."/>
            <person name="Li L."/>
            <person name="Wei W."/>
            <person name="Wang X."/>
            <person name="Wang C."/>
            <person name="Huo Q."/>
            <person name="Li W."/>
            <person name="Guo W."/>
            <person name="Chen H."/>
            <person name="Chen S."/>
            <person name="Zhou L."/>
            <person name="Zhou L."/>
            <person name="Ni X."/>
            <person name="Tian J."/>
            <person name="Zhou Y."/>
            <person name="Sheng Y."/>
            <person name="Liu T."/>
            <person name="Pan Y."/>
            <person name="Xia L."/>
            <person name="Li J."/>
            <person name="Zhao F."/>
            <person name="Cao W."/>
        </authorList>
    </citation>
    <scope>NUCLEOTIDE SEQUENCE</scope>
    <source>
        <strain evidence="7">Rmic-2018</strain>
        <tissue evidence="7">Larvae</tissue>
    </source>
</reference>
<dbReference type="Proteomes" id="UP000821866">
    <property type="component" value="Unassembled WGS sequence"/>
</dbReference>
<protein>
    <recommendedName>
        <fullName evidence="6">T-box domain-containing protein</fullName>
    </recommendedName>
</protein>
<dbReference type="InterPro" id="IPR046360">
    <property type="entry name" value="T-box_DNA-bd"/>
</dbReference>
<keyword evidence="1" id="KW-0805">Transcription regulation</keyword>
<evidence type="ECO:0000256" key="2">
    <source>
        <dbReference type="ARBA" id="ARBA00023125"/>
    </source>
</evidence>
<dbReference type="GO" id="GO:0005634">
    <property type="term" value="C:nucleus"/>
    <property type="evidence" value="ECO:0007669"/>
    <property type="project" value="UniProtKB-SubCell"/>
</dbReference>
<sequence length="265" mass="29109">MMAATAIVVAPTTAPVASTRALAVILQTVLTMTCRSHPESDDDESAPTGAMAPAATDAVNGLIGSEVGTYVHRVLERPKVMPSDHPNKVHDWSGWPKFPPKAKPDLKRSVIKPTRLPRIIHVNSHEFRPIMELQINIHGRRVFPSRLLEVRSLGWDDDVGAGQYSHPESPRPGSSWNGKVVSFDQVKLFSDEGYGQQPRPPVTLKIDSTYRVQVNVGAVNDSGHILSSTVFRKFIGHSFIAVSHACRNVPSLSQVLAHSRKKKVR</sequence>
<comment type="subcellular location">
    <subcellularLocation>
        <location evidence="5">Nucleus</location>
    </subcellularLocation>
</comment>
<dbReference type="PROSITE" id="PS50252">
    <property type="entry name" value="TBOX_3"/>
    <property type="match status" value="1"/>
</dbReference>
<dbReference type="VEuPathDB" id="VectorBase:LOC119169387"/>
<accession>A0A9J6DVH5</accession>
<evidence type="ECO:0000256" key="4">
    <source>
        <dbReference type="ARBA" id="ARBA00023242"/>
    </source>
</evidence>
<keyword evidence="4 5" id="KW-0539">Nucleus</keyword>
<organism evidence="7 8">
    <name type="scientific">Rhipicephalus microplus</name>
    <name type="common">Cattle tick</name>
    <name type="synonym">Boophilus microplus</name>
    <dbReference type="NCBI Taxonomy" id="6941"/>
    <lineage>
        <taxon>Eukaryota</taxon>
        <taxon>Metazoa</taxon>
        <taxon>Ecdysozoa</taxon>
        <taxon>Arthropoda</taxon>
        <taxon>Chelicerata</taxon>
        <taxon>Arachnida</taxon>
        <taxon>Acari</taxon>
        <taxon>Parasitiformes</taxon>
        <taxon>Ixodida</taxon>
        <taxon>Ixodoidea</taxon>
        <taxon>Ixodidae</taxon>
        <taxon>Rhipicephalinae</taxon>
        <taxon>Rhipicephalus</taxon>
        <taxon>Boophilus</taxon>
    </lineage>
</organism>
<keyword evidence="3" id="KW-0804">Transcription</keyword>
<dbReference type="SUPFAM" id="SSF49417">
    <property type="entry name" value="p53-like transcription factors"/>
    <property type="match status" value="1"/>
</dbReference>
<dbReference type="GO" id="GO:0003700">
    <property type="term" value="F:DNA-binding transcription factor activity"/>
    <property type="evidence" value="ECO:0007669"/>
    <property type="project" value="InterPro"/>
</dbReference>
<dbReference type="EMBL" id="JABSTU010000007">
    <property type="protein sequence ID" value="KAH8026211.1"/>
    <property type="molecule type" value="Genomic_DNA"/>
</dbReference>
<reference evidence="7" key="1">
    <citation type="journal article" date="2020" name="Cell">
        <title>Large-Scale Comparative Analyses of Tick Genomes Elucidate Their Genetic Diversity and Vector Capacities.</title>
        <authorList>
            <consortium name="Tick Genome and Microbiome Consortium (TIGMIC)"/>
            <person name="Jia N."/>
            <person name="Wang J."/>
            <person name="Shi W."/>
            <person name="Du L."/>
            <person name="Sun Y."/>
            <person name="Zhan W."/>
            <person name="Jiang J.F."/>
            <person name="Wang Q."/>
            <person name="Zhang B."/>
            <person name="Ji P."/>
            <person name="Bell-Sakyi L."/>
            <person name="Cui X.M."/>
            <person name="Yuan T.T."/>
            <person name="Jiang B.G."/>
            <person name="Yang W.F."/>
            <person name="Lam T.T."/>
            <person name="Chang Q.C."/>
            <person name="Ding S.J."/>
            <person name="Wang X.J."/>
            <person name="Zhu J.G."/>
            <person name="Ruan X.D."/>
            <person name="Zhao L."/>
            <person name="Wei J.T."/>
            <person name="Ye R.Z."/>
            <person name="Que T.C."/>
            <person name="Du C.H."/>
            <person name="Zhou Y.H."/>
            <person name="Cheng J.X."/>
            <person name="Dai P.F."/>
            <person name="Guo W.B."/>
            <person name="Han X.H."/>
            <person name="Huang E.J."/>
            <person name="Li L.F."/>
            <person name="Wei W."/>
            <person name="Gao Y.C."/>
            <person name="Liu J.Z."/>
            <person name="Shao H.Z."/>
            <person name="Wang X."/>
            <person name="Wang C.C."/>
            <person name="Yang T.C."/>
            <person name="Huo Q.B."/>
            <person name="Li W."/>
            <person name="Chen H.Y."/>
            <person name="Chen S.E."/>
            <person name="Zhou L.G."/>
            <person name="Ni X.B."/>
            <person name="Tian J.H."/>
            <person name="Sheng Y."/>
            <person name="Liu T."/>
            <person name="Pan Y.S."/>
            <person name="Xia L.Y."/>
            <person name="Li J."/>
            <person name="Zhao F."/>
            <person name="Cao W.C."/>
        </authorList>
    </citation>
    <scope>NUCLEOTIDE SEQUENCE</scope>
    <source>
        <strain evidence="7">Rmic-2018</strain>
    </source>
</reference>
<evidence type="ECO:0000259" key="6">
    <source>
        <dbReference type="PROSITE" id="PS50252"/>
    </source>
</evidence>
<comment type="caution">
    <text evidence="5">Lacks conserved residue(s) required for the propagation of feature annotation.</text>
</comment>
<dbReference type="AlphaFoldDB" id="A0A9J6DVH5"/>
<evidence type="ECO:0000256" key="5">
    <source>
        <dbReference type="PROSITE-ProRule" id="PRU00201"/>
    </source>
</evidence>
<feature type="domain" description="T-box" evidence="6">
    <location>
        <begin position="164"/>
        <end position="243"/>
    </location>
</feature>
<evidence type="ECO:0000313" key="7">
    <source>
        <dbReference type="EMBL" id="KAH8026211.1"/>
    </source>
</evidence>
<dbReference type="InterPro" id="IPR008967">
    <property type="entry name" value="p53-like_TF_DNA-bd_sf"/>
</dbReference>
<name>A0A9J6DVH5_RHIMP</name>
<keyword evidence="2 5" id="KW-0238">DNA-binding</keyword>
<keyword evidence="8" id="KW-1185">Reference proteome</keyword>
<dbReference type="Gene3D" id="2.60.40.820">
    <property type="entry name" value="Transcription factor, T-box"/>
    <property type="match status" value="1"/>
</dbReference>
<evidence type="ECO:0000256" key="1">
    <source>
        <dbReference type="ARBA" id="ARBA00023015"/>
    </source>
</evidence>
<evidence type="ECO:0000256" key="3">
    <source>
        <dbReference type="ARBA" id="ARBA00023163"/>
    </source>
</evidence>
<comment type="caution">
    <text evidence="7">The sequence shown here is derived from an EMBL/GenBank/DDBJ whole genome shotgun (WGS) entry which is preliminary data.</text>
</comment>
<dbReference type="GO" id="GO:0045893">
    <property type="term" value="P:positive regulation of DNA-templated transcription"/>
    <property type="evidence" value="ECO:0007669"/>
    <property type="project" value="InterPro"/>
</dbReference>
<dbReference type="GO" id="GO:0006357">
    <property type="term" value="P:regulation of transcription by RNA polymerase II"/>
    <property type="evidence" value="ECO:0007669"/>
    <property type="project" value="UniProtKB-ARBA"/>
</dbReference>
<evidence type="ECO:0000313" key="8">
    <source>
        <dbReference type="Proteomes" id="UP000821866"/>
    </source>
</evidence>
<dbReference type="GO" id="GO:0003677">
    <property type="term" value="F:DNA binding"/>
    <property type="evidence" value="ECO:0007669"/>
    <property type="project" value="UniProtKB-UniRule"/>
</dbReference>
<gene>
    <name evidence="7" type="ORF">HPB51_017137</name>
</gene>